<comment type="caution">
    <text evidence="1">The sequence shown here is derived from an EMBL/GenBank/DDBJ whole genome shotgun (WGS) entry which is preliminary data.</text>
</comment>
<name>A0ABQ4TZ45_9HYPH</name>
<dbReference type="EMBL" id="BPRB01000095">
    <property type="protein sequence ID" value="GJE59796.1"/>
    <property type="molecule type" value="Genomic_DNA"/>
</dbReference>
<reference evidence="1" key="1">
    <citation type="journal article" date="2021" name="Front. Microbiol.">
        <title>Comprehensive Comparative Genomics and Phenotyping of Methylobacterium Species.</title>
        <authorList>
            <person name="Alessa O."/>
            <person name="Ogura Y."/>
            <person name="Fujitani Y."/>
            <person name="Takami H."/>
            <person name="Hayashi T."/>
            <person name="Sahin N."/>
            <person name="Tani A."/>
        </authorList>
    </citation>
    <scope>NUCLEOTIDE SEQUENCE</scope>
    <source>
        <strain evidence="1">DSM 23632</strain>
    </source>
</reference>
<organism evidence="1 2">
    <name type="scientific">Methylobacterium trifolii</name>
    <dbReference type="NCBI Taxonomy" id="1003092"/>
    <lineage>
        <taxon>Bacteria</taxon>
        <taxon>Pseudomonadati</taxon>
        <taxon>Pseudomonadota</taxon>
        <taxon>Alphaproteobacteria</taxon>
        <taxon>Hyphomicrobiales</taxon>
        <taxon>Methylobacteriaceae</taxon>
        <taxon>Methylobacterium</taxon>
    </lineage>
</organism>
<dbReference type="Proteomes" id="UP001055057">
    <property type="component" value="Unassembled WGS sequence"/>
</dbReference>
<evidence type="ECO:0000313" key="2">
    <source>
        <dbReference type="Proteomes" id="UP001055057"/>
    </source>
</evidence>
<dbReference type="NCBIfam" id="TIGR01539">
    <property type="entry name" value="portal_lambda"/>
    <property type="match status" value="1"/>
</dbReference>
<dbReference type="InterPro" id="IPR006429">
    <property type="entry name" value="Phage_lambda_portal"/>
</dbReference>
<evidence type="ECO:0000313" key="1">
    <source>
        <dbReference type="EMBL" id="GJE59796.1"/>
    </source>
</evidence>
<keyword evidence="2" id="KW-1185">Reference proteome</keyword>
<dbReference type="Pfam" id="PF05136">
    <property type="entry name" value="Phage_portal_2"/>
    <property type="match status" value="1"/>
</dbReference>
<proteinExistence type="predicted"/>
<gene>
    <name evidence="1" type="ORF">MPOCJGCO_1898</name>
</gene>
<reference evidence="1" key="2">
    <citation type="submission" date="2021-08" db="EMBL/GenBank/DDBJ databases">
        <authorList>
            <person name="Tani A."/>
            <person name="Ola A."/>
            <person name="Ogura Y."/>
            <person name="Katsura K."/>
            <person name="Hayashi T."/>
        </authorList>
    </citation>
    <scope>NUCLEOTIDE SEQUENCE</scope>
    <source>
        <strain evidence="1">DSM 23632</strain>
    </source>
</reference>
<protein>
    <recommendedName>
        <fullName evidence="3">Phage portal protein</fullName>
    </recommendedName>
</protein>
<evidence type="ECO:0008006" key="3">
    <source>
        <dbReference type="Google" id="ProtNLM"/>
    </source>
</evidence>
<dbReference type="RefSeq" id="WP_238182357.1">
    <property type="nucleotide sequence ID" value="NZ_BPRB01000095.1"/>
</dbReference>
<accession>A0ABQ4TZ45</accession>
<sequence length="435" mass="46437">MPLPISAALAARVPLARRARYLAANNGHARAGTDAWISALVGSGITTQSAHPDPAIRSLLNAVFEAWTDEADSDGLLDFHGLVALAVHRLVVDGECLALMLHDAAGRLRLRLLDPEQLNGAYHVELSGGSRIVAGIEFDEAGRRVAYHLFKERPGLPLGGSLDMIRVPAEDVIHLFRVDTPGQVRGVSWFAPILLRLADFDAASDAQLMRQKISALLTGFVIDPAGEAGGFQGEADGEGGLEGGLEPGTLKVLRPGQDIRFSDPAAIGAEAIQYLTVTLREIAAGLGVPYSALTGDVSDANYSSQRDARVEFRRKAEALQHALIVFQLCRPVWRRFVTAEILSGRINAPDFEANTAAWLASRSMPPKAEWIDPAKDVEAEIAAIGAGLMSRRQAVAARGYDVEALDREIAEDRKAAGALGLDFQSAPVAINAQVA</sequence>